<dbReference type="SUPFAM" id="SSF55781">
    <property type="entry name" value="GAF domain-like"/>
    <property type="match status" value="1"/>
</dbReference>
<keyword evidence="2" id="KW-1185">Reference proteome</keyword>
<dbReference type="EMBL" id="JAANNP010000248">
    <property type="protein sequence ID" value="NHC16624.1"/>
    <property type="molecule type" value="Genomic_DNA"/>
</dbReference>
<evidence type="ECO:0000313" key="2">
    <source>
        <dbReference type="Proteomes" id="UP000800981"/>
    </source>
</evidence>
<reference evidence="1 2" key="1">
    <citation type="submission" date="2020-03" db="EMBL/GenBank/DDBJ databases">
        <title>Two novel Motilibacter sp.</title>
        <authorList>
            <person name="Liu S."/>
        </authorList>
    </citation>
    <scope>NUCLEOTIDE SEQUENCE [LARGE SCALE GENOMIC DNA]</scope>
    <source>
        <strain evidence="1 2">E257</strain>
    </source>
</reference>
<comment type="caution">
    <text evidence="1">The sequence shown here is derived from an EMBL/GenBank/DDBJ whole genome shotgun (WGS) entry which is preliminary data.</text>
</comment>
<sequence>MRTGALRHLRRAARAVAPGRRAAVHEELTELLRARERQQAVVSALGQSALASRDTAAVLDEAVRAVATTLGLCIVNLIQRQPDDSLVFAATYGWDRRPGD</sequence>
<evidence type="ECO:0000313" key="1">
    <source>
        <dbReference type="EMBL" id="NHC16624.1"/>
    </source>
</evidence>
<proteinExistence type="predicted"/>
<name>A0ABX0H087_9ACTN</name>
<dbReference type="Proteomes" id="UP000800981">
    <property type="component" value="Unassembled WGS sequence"/>
</dbReference>
<feature type="non-terminal residue" evidence="1">
    <location>
        <position position="100"/>
    </location>
</feature>
<organism evidence="1 2">
    <name type="scientific">Motilibacter deserti</name>
    <dbReference type="NCBI Taxonomy" id="2714956"/>
    <lineage>
        <taxon>Bacteria</taxon>
        <taxon>Bacillati</taxon>
        <taxon>Actinomycetota</taxon>
        <taxon>Actinomycetes</taxon>
        <taxon>Motilibacterales</taxon>
        <taxon>Motilibacteraceae</taxon>
        <taxon>Motilibacter</taxon>
    </lineage>
</organism>
<gene>
    <name evidence="1" type="ORF">G9H71_22855</name>
</gene>
<dbReference type="InterPro" id="IPR029016">
    <property type="entry name" value="GAF-like_dom_sf"/>
</dbReference>
<accession>A0ABX0H087</accession>
<protein>
    <submittedName>
        <fullName evidence="1">Uncharacterized protein</fullName>
    </submittedName>
</protein>
<dbReference type="Gene3D" id="3.30.450.40">
    <property type="match status" value="1"/>
</dbReference>